<name>A0ABU8MUM3_9PSEU</name>
<evidence type="ECO:0000256" key="4">
    <source>
        <dbReference type="ARBA" id="ARBA00022475"/>
    </source>
</evidence>
<keyword evidence="7 8" id="KW-0472">Membrane</keyword>
<evidence type="ECO:0000256" key="7">
    <source>
        <dbReference type="ARBA" id="ARBA00023136"/>
    </source>
</evidence>
<keyword evidence="5 8" id="KW-0812">Transmembrane</keyword>
<evidence type="ECO:0000256" key="3">
    <source>
        <dbReference type="ARBA" id="ARBA00022448"/>
    </source>
</evidence>
<comment type="similarity">
    <text evidence="2">Belongs to the binding-protein-dependent transport system permease family. FecCD subfamily.</text>
</comment>
<feature type="chain" id="PRO_5045215662" evidence="9">
    <location>
        <begin position="32"/>
        <end position="331"/>
    </location>
</feature>
<keyword evidence="3" id="KW-0813">Transport</keyword>
<dbReference type="Proteomes" id="UP001385809">
    <property type="component" value="Unassembled WGS sequence"/>
</dbReference>
<feature type="transmembrane region" description="Helical" evidence="8">
    <location>
        <begin position="273"/>
        <end position="298"/>
    </location>
</feature>
<protein>
    <submittedName>
        <fullName evidence="10">Iron ABC transporter permease</fullName>
    </submittedName>
</protein>
<feature type="transmembrane region" description="Helical" evidence="8">
    <location>
        <begin position="63"/>
        <end position="80"/>
    </location>
</feature>
<evidence type="ECO:0000256" key="2">
    <source>
        <dbReference type="ARBA" id="ARBA00007935"/>
    </source>
</evidence>
<organism evidence="10 11">
    <name type="scientific">Actinomycetospora aurantiaca</name>
    <dbReference type="NCBI Taxonomy" id="3129233"/>
    <lineage>
        <taxon>Bacteria</taxon>
        <taxon>Bacillati</taxon>
        <taxon>Actinomycetota</taxon>
        <taxon>Actinomycetes</taxon>
        <taxon>Pseudonocardiales</taxon>
        <taxon>Pseudonocardiaceae</taxon>
        <taxon>Actinomycetospora</taxon>
    </lineage>
</organism>
<proteinExistence type="inferred from homology"/>
<dbReference type="PANTHER" id="PTHR30472">
    <property type="entry name" value="FERRIC ENTEROBACTIN TRANSPORT SYSTEM PERMEASE PROTEIN"/>
    <property type="match status" value="1"/>
</dbReference>
<keyword evidence="6 8" id="KW-1133">Transmembrane helix</keyword>
<dbReference type="InterPro" id="IPR037294">
    <property type="entry name" value="ABC_BtuC-like"/>
</dbReference>
<reference evidence="10 11" key="1">
    <citation type="submission" date="2024-03" db="EMBL/GenBank/DDBJ databases">
        <title>Actinomycetospora sp. OC33-EN08, a novel actinomycete isolated from wild orchid (Aerides multiflora).</title>
        <authorList>
            <person name="Suriyachadkun C."/>
        </authorList>
    </citation>
    <scope>NUCLEOTIDE SEQUENCE [LARGE SCALE GENOMIC DNA]</scope>
    <source>
        <strain evidence="10 11">OC33-EN08</strain>
    </source>
</reference>
<evidence type="ECO:0000256" key="8">
    <source>
        <dbReference type="SAM" id="Phobius"/>
    </source>
</evidence>
<evidence type="ECO:0000313" key="11">
    <source>
        <dbReference type="Proteomes" id="UP001385809"/>
    </source>
</evidence>
<dbReference type="SUPFAM" id="SSF81345">
    <property type="entry name" value="ABC transporter involved in vitamin B12 uptake, BtuC"/>
    <property type="match status" value="1"/>
</dbReference>
<evidence type="ECO:0000313" key="10">
    <source>
        <dbReference type="EMBL" id="MEJ2871021.1"/>
    </source>
</evidence>
<dbReference type="RefSeq" id="WP_337697593.1">
    <property type="nucleotide sequence ID" value="NZ_JBBEGN010000018.1"/>
</dbReference>
<dbReference type="EMBL" id="JBBEGN010000018">
    <property type="protein sequence ID" value="MEJ2871021.1"/>
    <property type="molecule type" value="Genomic_DNA"/>
</dbReference>
<dbReference type="Gene3D" id="1.10.3470.10">
    <property type="entry name" value="ABC transporter involved in vitamin B12 uptake, BtuC"/>
    <property type="match status" value="1"/>
</dbReference>
<evidence type="ECO:0000256" key="1">
    <source>
        <dbReference type="ARBA" id="ARBA00004651"/>
    </source>
</evidence>
<comment type="caution">
    <text evidence="10">The sequence shown here is derived from an EMBL/GenBank/DDBJ whole genome shotgun (WGS) entry which is preliminary data.</text>
</comment>
<gene>
    <name evidence="10" type="ORF">WCD74_24875</name>
</gene>
<accession>A0ABU8MUM3</accession>
<keyword evidence="11" id="KW-1185">Reference proteome</keyword>
<evidence type="ECO:0000256" key="9">
    <source>
        <dbReference type="SAM" id="SignalP"/>
    </source>
</evidence>
<sequence length="331" mass="32231">MRTEQARAAGLLAASAALLVAAVLVSLAAGAVPTPPGAVLDALRGRGDVGTVLTVRDLRVPRTLLAAAVGAALGVGGLLMQTVSRNPLAEPGLLGVTAGAGCALTVGVLLGAAASPAEQLALALVGAVAAAVVVLAVGGTSPLRTLLAGVALGLVLNGVSLGLRLATPPEVFDVYRFWSVGSLAGREQAPTTLPLVAIAVGLVAVVPLVRSLGTLALGDQVAAALGTRVGAVRVAASGLVALLAAAATALAGPIAFVGLLVPLVARWAARGSLALAVAFCLLAGPVVLIVADVLARVALPVGELPVAVVTAFVGGPVLILAVRRLARGEAR</sequence>
<feature type="transmembrane region" description="Helical" evidence="8">
    <location>
        <begin position="120"/>
        <end position="139"/>
    </location>
</feature>
<evidence type="ECO:0000256" key="6">
    <source>
        <dbReference type="ARBA" id="ARBA00022989"/>
    </source>
</evidence>
<keyword evidence="9" id="KW-0732">Signal</keyword>
<dbReference type="PANTHER" id="PTHR30472:SF1">
    <property type="entry name" value="FE(3+) DICITRATE TRANSPORT SYSTEM PERMEASE PROTEIN FECC-RELATED"/>
    <property type="match status" value="1"/>
</dbReference>
<feature type="transmembrane region" description="Helical" evidence="8">
    <location>
        <begin position="92"/>
        <end position="114"/>
    </location>
</feature>
<feature type="transmembrane region" description="Helical" evidence="8">
    <location>
        <begin position="304"/>
        <end position="322"/>
    </location>
</feature>
<keyword evidence="4" id="KW-1003">Cell membrane</keyword>
<dbReference type="Pfam" id="PF01032">
    <property type="entry name" value="FecCD"/>
    <property type="match status" value="1"/>
</dbReference>
<comment type="subcellular location">
    <subcellularLocation>
        <location evidence="1">Cell membrane</location>
        <topology evidence="1">Multi-pass membrane protein</topology>
    </subcellularLocation>
</comment>
<feature type="transmembrane region" description="Helical" evidence="8">
    <location>
        <begin position="239"/>
        <end position="261"/>
    </location>
</feature>
<dbReference type="InterPro" id="IPR000522">
    <property type="entry name" value="ABC_transptr_permease_BtuC"/>
</dbReference>
<feature type="transmembrane region" description="Helical" evidence="8">
    <location>
        <begin position="146"/>
        <end position="166"/>
    </location>
</feature>
<evidence type="ECO:0000256" key="5">
    <source>
        <dbReference type="ARBA" id="ARBA00022692"/>
    </source>
</evidence>
<feature type="signal peptide" evidence="9">
    <location>
        <begin position="1"/>
        <end position="31"/>
    </location>
</feature>